<protein>
    <submittedName>
        <fullName evidence="5">Serine proteinase stubble</fullName>
    </submittedName>
</protein>
<proteinExistence type="inferred from homology"/>
<evidence type="ECO:0000256" key="1">
    <source>
        <dbReference type="ARBA" id="ARBA00023157"/>
    </source>
</evidence>
<dbReference type="PROSITE" id="PS50240">
    <property type="entry name" value="TRYPSIN_DOM"/>
    <property type="match status" value="1"/>
</dbReference>
<organism evidence="5 6">
    <name type="scientific">Trichonephila inaurata madagascariensis</name>
    <dbReference type="NCBI Taxonomy" id="2747483"/>
    <lineage>
        <taxon>Eukaryota</taxon>
        <taxon>Metazoa</taxon>
        <taxon>Ecdysozoa</taxon>
        <taxon>Arthropoda</taxon>
        <taxon>Chelicerata</taxon>
        <taxon>Arachnida</taxon>
        <taxon>Araneae</taxon>
        <taxon>Araneomorphae</taxon>
        <taxon>Entelegynae</taxon>
        <taxon>Araneoidea</taxon>
        <taxon>Nephilidae</taxon>
        <taxon>Trichonephila</taxon>
        <taxon>Trichonephila inaurata</taxon>
    </lineage>
</organism>
<dbReference type="OrthoDB" id="93664at2759"/>
<comment type="caution">
    <text evidence="5">The sequence shown here is derived from an EMBL/GenBank/DDBJ whole genome shotgun (WGS) entry which is preliminary data.</text>
</comment>
<dbReference type="PANTHER" id="PTHR24253">
    <property type="entry name" value="TRANSMEMBRANE PROTEASE SERINE"/>
    <property type="match status" value="1"/>
</dbReference>
<dbReference type="AlphaFoldDB" id="A0A8X7CNF5"/>
<feature type="domain" description="Peptidase S1" evidence="4">
    <location>
        <begin position="1"/>
        <end position="200"/>
    </location>
</feature>
<dbReference type="SUPFAM" id="SSF50494">
    <property type="entry name" value="Trypsin-like serine proteases"/>
    <property type="match status" value="1"/>
</dbReference>
<dbReference type="Proteomes" id="UP000886998">
    <property type="component" value="Unassembled WGS sequence"/>
</dbReference>
<dbReference type="InterPro" id="IPR001254">
    <property type="entry name" value="Trypsin_dom"/>
</dbReference>
<dbReference type="GO" id="GO:0004252">
    <property type="term" value="F:serine-type endopeptidase activity"/>
    <property type="evidence" value="ECO:0007669"/>
    <property type="project" value="InterPro"/>
</dbReference>
<evidence type="ECO:0000313" key="5">
    <source>
        <dbReference type="EMBL" id="GFY72110.1"/>
    </source>
</evidence>
<dbReference type="EMBL" id="BMAV01019239">
    <property type="protein sequence ID" value="GFY72110.1"/>
    <property type="molecule type" value="Genomic_DNA"/>
</dbReference>
<comment type="similarity">
    <text evidence="2">Belongs to the peptidase S1 family. CLIP subfamily.</text>
</comment>
<dbReference type="Pfam" id="PF00089">
    <property type="entry name" value="Trypsin"/>
    <property type="match status" value="1"/>
</dbReference>
<feature type="signal peptide" evidence="3">
    <location>
        <begin position="1"/>
        <end position="18"/>
    </location>
</feature>
<evidence type="ECO:0000256" key="3">
    <source>
        <dbReference type="SAM" id="SignalP"/>
    </source>
</evidence>
<evidence type="ECO:0000256" key="2">
    <source>
        <dbReference type="ARBA" id="ARBA00024195"/>
    </source>
</evidence>
<dbReference type="GO" id="GO:0006508">
    <property type="term" value="P:proteolysis"/>
    <property type="evidence" value="ECO:0007669"/>
    <property type="project" value="InterPro"/>
</dbReference>
<accession>A0A8X7CNF5</accession>
<keyword evidence="6" id="KW-1185">Reference proteome</keyword>
<gene>
    <name evidence="5" type="primary">Sb</name>
    <name evidence="5" type="ORF">TNIN_87781</name>
</gene>
<keyword evidence="1" id="KW-1015">Disulfide bond</keyword>
<dbReference type="InterPro" id="IPR001314">
    <property type="entry name" value="Peptidase_S1A"/>
</dbReference>
<dbReference type="InterPro" id="IPR043504">
    <property type="entry name" value="Peptidase_S1_PA_chymotrypsin"/>
</dbReference>
<sequence length="201" mass="22868">MFLFYLFVPLTDILLRMGEYDISHENEPLPFVERRVQIVASHPQFDRRTFEYDLALLRFYEPIVFQRNILPVCIPKGNDTYVGKYATVTGWGRLHEDGPLPNVIQEVSLPIITNKLCENMYRQAGFVEDIPDIFICAGYTNGGKDSCEGDSGGPMVLQEDDGRWVLAGVISWGIGCALPNQPGVYTRITKFAEWINQIIIF</sequence>
<dbReference type="CDD" id="cd00190">
    <property type="entry name" value="Tryp_SPc"/>
    <property type="match status" value="1"/>
</dbReference>
<evidence type="ECO:0000313" key="6">
    <source>
        <dbReference type="Proteomes" id="UP000886998"/>
    </source>
</evidence>
<dbReference type="PANTHER" id="PTHR24253:SF88">
    <property type="entry name" value="NOTOPLEURAL, ISOFORM A"/>
    <property type="match status" value="1"/>
</dbReference>
<dbReference type="InterPro" id="IPR009003">
    <property type="entry name" value="Peptidase_S1_PA"/>
</dbReference>
<dbReference type="PRINTS" id="PR00722">
    <property type="entry name" value="CHYMOTRYPSIN"/>
</dbReference>
<keyword evidence="3" id="KW-0732">Signal</keyword>
<dbReference type="InterPro" id="IPR033116">
    <property type="entry name" value="TRYPSIN_SER"/>
</dbReference>
<dbReference type="SMART" id="SM00020">
    <property type="entry name" value="Tryp_SPc"/>
    <property type="match status" value="1"/>
</dbReference>
<reference evidence="5" key="1">
    <citation type="submission" date="2020-08" db="EMBL/GenBank/DDBJ databases">
        <title>Multicomponent nature underlies the extraordinary mechanical properties of spider dragline silk.</title>
        <authorList>
            <person name="Kono N."/>
            <person name="Nakamura H."/>
            <person name="Mori M."/>
            <person name="Yoshida Y."/>
            <person name="Ohtoshi R."/>
            <person name="Malay A.D."/>
            <person name="Moran D.A.P."/>
            <person name="Tomita M."/>
            <person name="Numata K."/>
            <person name="Arakawa K."/>
        </authorList>
    </citation>
    <scope>NUCLEOTIDE SEQUENCE</scope>
</reference>
<dbReference type="PROSITE" id="PS00135">
    <property type="entry name" value="TRYPSIN_SER"/>
    <property type="match status" value="1"/>
</dbReference>
<name>A0A8X7CNF5_9ARAC</name>
<evidence type="ECO:0000259" key="4">
    <source>
        <dbReference type="PROSITE" id="PS50240"/>
    </source>
</evidence>
<feature type="chain" id="PRO_5036501634" evidence="3">
    <location>
        <begin position="19"/>
        <end position="201"/>
    </location>
</feature>
<dbReference type="Gene3D" id="2.40.10.10">
    <property type="entry name" value="Trypsin-like serine proteases"/>
    <property type="match status" value="1"/>
</dbReference>
<dbReference type="FunFam" id="2.40.10.10:FF:000002">
    <property type="entry name" value="Transmembrane protease serine"/>
    <property type="match status" value="1"/>
</dbReference>